<feature type="non-terminal residue" evidence="1">
    <location>
        <position position="80"/>
    </location>
</feature>
<sequence>MPSVLPDAPGPGPGRTLDEAVSEAVRRYYSDAVGGPTSDAAPAPAVIVIPPRPPPAPVRAAPGPVRLRIRLGAPEEEDGG</sequence>
<dbReference type="Proteomes" id="UP000266841">
    <property type="component" value="Unassembled WGS sequence"/>
</dbReference>
<gene>
    <name evidence="1" type="ORF">THAOC_36562</name>
</gene>
<organism evidence="1 2">
    <name type="scientific">Thalassiosira oceanica</name>
    <name type="common">Marine diatom</name>
    <dbReference type="NCBI Taxonomy" id="159749"/>
    <lineage>
        <taxon>Eukaryota</taxon>
        <taxon>Sar</taxon>
        <taxon>Stramenopiles</taxon>
        <taxon>Ochrophyta</taxon>
        <taxon>Bacillariophyta</taxon>
        <taxon>Coscinodiscophyceae</taxon>
        <taxon>Thalassiosirophycidae</taxon>
        <taxon>Thalassiosirales</taxon>
        <taxon>Thalassiosiraceae</taxon>
        <taxon>Thalassiosira</taxon>
    </lineage>
</organism>
<accession>K0R7Y6</accession>
<evidence type="ECO:0000313" key="2">
    <source>
        <dbReference type="Proteomes" id="UP000266841"/>
    </source>
</evidence>
<dbReference type="AlphaFoldDB" id="K0R7Y6"/>
<reference evidence="1 2" key="1">
    <citation type="journal article" date="2012" name="Genome Biol.">
        <title>Genome and low-iron response of an oceanic diatom adapted to chronic iron limitation.</title>
        <authorList>
            <person name="Lommer M."/>
            <person name="Specht M."/>
            <person name="Roy A.S."/>
            <person name="Kraemer L."/>
            <person name="Andreson R."/>
            <person name="Gutowska M.A."/>
            <person name="Wolf J."/>
            <person name="Bergner S.V."/>
            <person name="Schilhabel M.B."/>
            <person name="Klostermeier U.C."/>
            <person name="Beiko R.G."/>
            <person name="Rosenstiel P."/>
            <person name="Hippler M."/>
            <person name="Laroche J."/>
        </authorList>
    </citation>
    <scope>NUCLEOTIDE SEQUENCE [LARGE SCALE GENOMIC DNA]</scope>
    <source>
        <strain evidence="1 2">CCMP1005</strain>
    </source>
</reference>
<dbReference type="EMBL" id="AGNL01049122">
    <property type="protein sequence ID" value="EJK44866.1"/>
    <property type="molecule type" value="Genomic_DNA"/>
</dbReference>
<name>K0R7Y6_THAOC</name>
<keyword evidence="2" id="KW-1185">Reference proteome</keyword>
<protein>
    <submittedName>
        <fullName evidence="1">Uncharacterized protein</fullName>
    </submittedName>
</protein>
<proteinExistence type="predicted"/>
<comment type="caution">
    <text evidence="1">The sequence shown here is derived from an EMBL/GenBank/DDBJ whole genome shotgun (WGS) entry which is preliminary data.</text>
</comment>
<evidence type="ECO:0000313" key="1">
    <source>
        <dbReference type="EMBL" id="EJK44866.1"/>
    </source>
</evidence>